<gene>
    <name evidence="1" type="ORF">SAMN05421813_11446</name>
</gene>
<dbReference type="Proteomes" id="UP000199226">
    <property type="component" value="Unassembled WGS sequence"/>
</dbReference>
<evidence type="ECO:0000313" key="1">
    <source>
        <dbReference type="EMBL" id="SDM51490.1"/>
    </source>
</evidence>
<organism evidence="1 2">
    <name type="scientific">Daejeonella rubra</name>
    <dbReference type="NCBI Taxonomy" id="990371"/>
    <lineage>
        <taxon>Bacteria</taxon>
        <taxon>Pseudomonadati</taxon>
        <taxon>Bacteroidota</taxon>
        <taxon>Sphingobacteriia</taxon>
        <taxon>Sphingobacteriales</taxon>
        <taxon>Sphingobacteriaceae</taxon>
        <taxon>Daejeonella</taxon>
    </lineage>
</organism>
<dbReference type="AlphaFoldDB" id="A0A1G9TUL2"/>
<dbReference type="STRING" id="990371.SAMN05421813_11446"/>
<accession>A0A1G9TUL2</accession>
<name>A0A1G9TUL2_9SPHI</name>
<protein>
    <submittedName>
        <fullName evidence="1">Uncharacterized protein</fullName>
    </submittedName>
</protein>
<keyword evidence="2" id="KW-1185">Reference proteome</keyword>
<evidence type="ECO:0000313" key="2">
    <source>
        <dbReference type="Proteomes" id="UP000199226"/>
    </source>
</evidence>
<proteinExistence type="predicted"/>
<dbReference type="EMBL" id="FNHH01000014">
    <property type="protein sequence ID" value="SDM51490.1"/>
    <property type="molecule type" value="Genomic_DNA"/>
</dbReference>
<reference evidence="2" key="1">
    <citation type="submission" date="2016-10" db="EMBL/GenBank/DDBJ databases">
        <authorList>
            <person name="Varghese N."/>
            <person name="Submissions S."/>
        </authorList>
    </citation>
    <scope>NUCLEOTIDE SEQUENCE [LARGE SCALE GENOMIC DNA]</scope>
    <source>
        <strain evidence="2">DSM 24536</strain>
    </source>
</reference>
<sequence length="56" mass="6255">MPGEGTYFSLQLEKEAKEPRLPGISCKITLYPIGVIQAVLREVKYMNGSATLLWIT</sequence>